<dbReference type="Gene3D" id="1.20.1080.10">
    <property type="entry name" value="Glycerol uptake facilitator protein"/>
    <property type="match status" value="1"/>
</dbReference>
<feature type="region of interest" description="Disordered" evidence="7">
    <location>
        <begin position="287"/>
        <end position="315"/>
    </location>
</feature>
<keyword evidence="5 8" id="KW-0472">Membrane</keyword>
<evidence type="ECO:0000313" key="9">
    <source>
        <dbReference type="EMBL" id="MDP5228354.1"/>
    </source>
</evidence>
<feature type="transmembrane region" description="Helical" evidence="8">
    <location>
        <begin position="35"/>
        <end position="53"/>
    </location>
</feature>
<evidence type="ECO:0000256" key="1">
    <source>
        <dbReference type="ARBA" id="ARBA00004141"/>
    </source>
</evidence>
<comment type="caution">
    <text evidence="9">The sequence shown here is derived from an EMBL/GenBank/DDBJ whole genome shotgun (WGS) entry which is preliminary data.</text>
</comment>
<dbReference type="PANTHER" id="PTHR19139">
    <property type="entry name" value="AQUAPORIN TRANSPORTER"/>
    <property type="match status" value="1"/>
</dbReference>
<keyword evidence="6" id="KW-0813">Transport</keyword>
<evidence type="ECO:0000313" key="10">
    <source>
        <dbReference type="Proteomes" id="UP001232725"/>
    </source>
</evidence>
<dbReference type="Proteomes" id="UP001232725">
    <property type="component" value="Unassembled WGS sequence"/>
</dbReference>
<reference evidence="9 10" key="1">
    <citation type="submission" date="2023-08" db="EMBL/GenBank/DDBJ databases">
        <title>Arthrobacter horti sp. nov., isolated from forest soil.</title>
        <authorList>
            <person name="Park M."/>
        </authorList>
    </citation>
    <scope>NUCLEOTIDE SEQUENCE [LARGE SCALE GENOMIC DNA]</scope>
    <source>
        <strain evidence="9 10">YJM1</strain>
    </source>
</reference>
<evidence type="ECO:0000256" key="8">
    <source>
        <dbReference type="SAM" id="Phobius"/>
    </source>
</evidence>
<keyword evidence="4 8" id="KW-1133">Transmembrane helix</keyword>
<dbReference type="InterPro" id="IPR023271">
    <property type="entry name" value="Aquaporin-like"/>
</dbReference>
<evidence type="ECO:0000256" key="3">
    <source>
        <dbReference type="ARBA" id="ARBA00022692"/>
    </source>
</evidence>
<feature type="compositionally biased region" description="Basic and acidic residues" evidence="7">
    <location>
        <begin position="289"/>
        <end position="315"/>
    </location>
</feature>
<protein>
    <submittedName>
        <fullName evidence="9">Aquaporin</fullName>
    </submittedName>
</protein>
<feature type="transmembrane region" description="Helical" evidence="8">
    <location>
        <begin position="184"/>
        <end position="202"/>
    </location>
</feature>
<proteinExistence type="inferred from homology"/>
<feature type="transmembrane region" description="Helical" evidence="8">
    <location>
        <begin position="231"/>
        <end position="251"/>
    </location>
</feature>
<comment type="subcellular location">
    <subcellularLocation>
        <location evidence="1">Membrane</location>
        <topology evidence="1">Multi-pass membrane protein</topology>
    </subcellularLocation>
</comment>
<evidence type="ECO:0000256" key="4">
    <source>
        <dbReference type="ARBA" id="ARBA00022989"/>
    </source>
</evidence>
<feature type="transmembrane region" description="Helical" evidence="8">
    <location>
        <begin position="104"/>
        <end position="125"/>
    </location>
</feature>
<comment type="similarity">
    <text evidence="2 6">Belongs to the MIP/aquaporin (TC 1.A.8) family.</text>
</comment>
<organism evidence="9 10">
    <name type="scientific">Arthrobacter horti</name>
    <dbReference type="NCBI Taxonomy" id="3068273"/>
    <lineage>
        <taxon>Bacteria</taxon>
        <taxon>Bacillati</taxon>
        <taxon>Actinomycetota</taxon>
        <taxon>Actinomycetes</taxon>
        <taxon>Micrococcales</taxon>
        <taxon>Micrococcaceae</taxon>
        <taxon>Arthrobacter</taxon>
    </lineage>
</organism>
<dbReference type="EMBL" id="JAVALS010000014">
    <property type="protein sequence ID" value="MDP5228354.1"/>
    <property type="molecule type" value="Genomic_DNA"/>
</dbReference>
<dbReference type="InterPro" id="IPR034294">
    <property type="entry name" value="Aquaporin_transptr"/>
</dbReference>
<feature type="transmembrane region" description="Helical" evidence="8">
    <location>
        <begin position="154"/>
        <end position="175"/>
    </location>
</feature>
<dbReference type="SUPFAM" id="SSF81338">
    <property type="entry name" value="Aquaporin-like"/>
    <property type="match status" value="1"/>
</dbReference>
<gene>
    <name evidence="9" type="ORF">Q9R02_14410</name>
</gene>
<evidence type="ECO:0000256" key="2">
    <source>
        <dbReference type="ARBA" id="ARBA00006175"/>
    </source>
</evidence>
<keyword evidence="10" id="KW-1185">Reference proteome</keyword>
<dbReference type="PRINTS" id="PR00783">
    <property type="entry name" value="MINTRINSICP"/>
</dbReference>
<accession>A0ABT9IRY0</accession>
<evidence type="ECO:0000256" key="5">
    <source>
        <dbReference type="ARBA" id="ARBA00023136"/>
    </source>
</evidence>
<sequence>MTSVDAVSAGSPANSPAEPAVVAEPHVLLRGGAELLGAFLIILGGAGVVMFTNTNLAPFPGPVATGLATVAAMYALGRISGGHFNPVLTLASAVAGRLSWKDALVYLVGQVAGGFLAALVLLAVLSNVAGVDGSKIFRVVAAGYGDNSAFKVQLPGVLLVEIIGSIVLAAVYLAATRQGRGRGVAAAAVSVGLAVAVLGQFAQSLSNSQFNPARSLAMAVFAEPWAIQQEWLFWVAPLAGALLAGMVARLISLSSTPMAVVADESADDAVAENATATEAAVTAAPAEAAEAKEAATAEQRAAAEHEEAKGFFDGK</sequence>
<dbReference type="RefSeq" id="WP_305997403.1">
    <property type="nucleotide sequence ID" value="NZ_JAVALS010000014.1"/>
</dbReference>
<dbReference type="Pfam" id="PF00230">
    <property type="entry name" value="MIP"/>
    <property type="match status" value="1"/>
</dbReference>
<dbReference type="PANTHER" id="PTHR19139:SF199">
    <property type="entry name" value="MIP17260P"/>
    <property type="match status" value="1"/>
</dbReference>
<evidence type="ECO:0000256" key="6">
    <source>
        <dbReference type="RuleBase" id="RU000477"/>
    </source>
</evidence>
<dbReference type="InterPro" id="IPR000425">
    <property type="entry name" value="MIP"/>
</dbReference>
<name>A0ABT9IRY0_9MICC</name>
<evidence type="ECO:0000256" key="7">
    <source>
        <dbReference type="SAM" id="MobiDB-lite"/>
    </source>
</evidence>
<keyword evidence="3 6" id="KW-0812">Transmembrane</keyword>